<evidence type="ECO:0000256" key="2">
    <source>
        <dbReference type="ARBA" id="ARBA00022643"/>
    </source>
</evidence>
<dbReference type="InterPro" id="IPR005025">
    <property type="entry name" value="FMN_Rdtase-like_dom"/>
</dbReference>
<organism evidence="4">
    <name type="scientific">marine sediment metagenome</name>
    <dbReference type="NCBI Taxonomy" id="412755"/>
    <lineage>
        <taxon>unclassified sequences</taxon>
        <taxon>metagenomes</taxon>
        <taxon>ecological metagenomes</taxon>
    </lineage>
</organism>
<dbReference type="EMBL" id="BARS01006128">
    <property type="protein sequence ID" value="GAF83550.1"/>
    <property type="molecule type" value="Genomic_DNA"/>
</dbReference>
<evidence type="ECO:0000256" key="1">
    <source>
        <dbReference type="ARBA" id="ARBA00022630"/>
    </source>
</evidence>
<proteinExistence type="predicted"/>
<accession>X0U4Z9</accession>
<reference evidence="4" key="1">
    <citation type="journal article" date="2014" name="Front. Microbiol.">
        <title>High frequency of phylogenetically diverse reductive dehalogenase-homologous genes in deep subseafloor sedimentary metagenomes.</title>
        <authorList>
            <person name="Kawai M."/>
            <person name="Futagami T."/>
            <person name="Toyoda A."/>
            <person name="Takaki Y."/>
            <person name="Nishi S."/>
            <person name="Hori S."/>
            <person name="Arai W."/>
            <person name="Tsubouchi T."/>
            <person name="Morono Y."/>
            <person name="Uchiyama I."/>
            <person name="Ito T."/>
            <person name="Fujiyama A."/>
            <person name="Inagaki F."/>
            <person name="Takami H."/>
        </authorList>
    </citation>
    <scope>NUCLEOTIDE SEQUENCE</scope>
    <source>
        <strain evidence="4">Expedition CK06-06</strain>
    </source>
</reference>
<dbReference type="GO" id="GO:0016491">
    <property type="term" value="F:oxidoreductase activity"/>
    <property type="evidence" value="ECO:0007669"/>
    <property type="project" value="InterPro"/>
</dbReference>
<dbReference type="InterPro" id="IPR051796">
    <property type="entry name" value="ISF_SsuE-like"/>
</dbReference>
<dbReference type="AlphaFoldDB" id="X0U4Z9"/>
<evidence type="ECO:0000313" key="4">
    <source>
        <dbReference type="EMBL" id="GAF83550.1"/>
    </source>
</evidence>
<keyword evidence="1" id="KW-0285">Flavoprotein</keyword>
<sequence>MNRKRFFSLEICESVMILGLCGNPRSKTTEYVLRKALEMLEEGGFETEFYTVRGKNLGFCIHCDHCLKGTGCILQDDMQELYPLMEEAEGFIIASPVYNGGVSAQTVMDRTRTLLAADPKVFRGKAGMAIAIGGDRSGDQELAIQ</sequence>
<comment type="caution">
    <text evidence="4">The sequence shown here is derived from an EMBL/GenBank/DDBJ whole genome shotgun (WGS) entry which is preliminary data.</text>
</comment>
<name>X0U4Z9_9ZZZZ</name>
<evidence type="ECO:0000259" key="3">
    <source>
        <dbReference type="Pfam" id="PF03358"/>
    </source>
</evidence>
<keyword evidence="2" id="KW-0288">FMN</keyword>
<dbReference type="InterPro" id="IPR029039">
    <property type="entry name" value="Flavoprotein-like_sf"/>
</dbReference>
<feature type="domain" description="NADPH-dependent FMN reductase-like" evidence="3">
    <location>
        <begin position="17"/>
        <end position="144"/>
    </location>
</feature>
<dbReference type="Gene3D" id="3.40.50.360">
    <property type="match status" value="1"/>
</dbReference>
<dbReference type="PANTHER" id="PTHR43278:SF3">
    <property type="entry name" value="IRON-SULFUR FLAVOPROTEIN MJ0731"/>
    <property type="match status" value="1"/>
</dbReference>
<protein>
    <recommendedName>
        <fullName evidence="3">NADPH-dependent FMN reductase-like domain-containing protein</fullName>
    </recommendedName>
</protein>
<dbReference type="PANTHER" id="PTHR43278">
    <property type="entry name" value="NAD(P)H-DEPENDENT FMN-CONTAINING OXIDOREDUCTASE YWQN-RELATED"/>
    <property type="match status" value="1"/>
</dbReference>
<dbReference type="SUPFAM" id="SSF52218">
    <property type="entry name" value="Flavoproteins"/>
    <property type="match status" value="1"/>
</dbReference>
<dbReference type="Pfam" id="PF03358">
    <property type="entry name" value="FMN_red"/>
    <property type="match status" value="1"/>
</dbReference>
<gene>
    <name evidence="4" type="ORF">S01H1_11984</name>
</gene>